<dbReference type="AlphaFoldDB" id="A0A8H7TYY2"/>
<comment type="caution">
    <text evidence="1">The sequence shown here is derived from an EMBL/GenBank/DDBJ whole genome shotgun (WGS) entry which is preliminary data.</text>
</comment>
<dbReference type="InterPro" id="IPR036412">
    <property type="entry name" value="HAD-like_sf"/>
</dbReference>
<dbReference type="CDD" id="cd02603">
    <property type="entry name" value="HAD_sEH-N_like"/>
    <property type="match status" value="1"/>
</dbReference>
<reference evidence="1" key="2">
    <citation type="journal article" name="Front. Microbiol.">
        <title>Degradative Capacity of Two Strains of Rhodonia placenta: From Phenotype to Genotype.</title>
        <authorList>
            <person name="Kolle M."/>
            <person name="Horta M.A.C."/>
            <person name="Nowrousian M."/>
            <person name="Ohm R.A."/>
            <person name="Benz J.P."/>
            <person name="Pilgard A."/>
        </authorList>
    </citation>
    <scope>NUCLEOTIDE SEQUENCE</scope>
    <source>
        <strain evidence="1">FPRL280</strain>
    </source>
</reference>
<dbReference type="PANTHER" id="PTHR43611:SF3">
    <property type="entry name" value="FLAVIN MONONUCLEOTIDE HYDROLASE 1, CHLOROPLATIC"/>
    <property type="match status" value="1"/>
</dbReference>
<dbReference type="SUPFAM" id="SSF56784">
    <property type="entry name" value="HAD-like"/>
    <property type="match status" value="1"/>
</dbReference>
<protein>
    <recommendedName>
        <fullName evidence="3">HAD-like protein</fullName>
    </recommendedName>
</protein>
<gene>
    <name evidence="1" type="ORF">IEO21_08311</name>
</gene>
<organism evidence="1 2">
    <name type="scientific">Rhodonia placenta</name>
    <dbReference type="NCBI Taxonomy" id="104341"/>
    <lineage>
        <taxon>Eukaryota</taxon>
        <taxon>Fungi</taxon>
        <taxon>Dikarya</taxon>
        <taxon>Basidiomycota</taxon>
        <taxon>Agaricomycotina</taxon>
        <taxon>Agaricomycetes</taxon>
        <taxon>Polyporales</taxon>
        <taxon>Adustoporiaceae</taxon>
        <taxon>Rhodonia</taxon>
    </lineage>
</organism>
<dbReference type="InterPro" id="IPR023198">
    <property type="entry name" value="PGP-like_dom2"/>
</dbReference>
<sequence>MSSTYRSLILDLGDVLFTWSARTGTTISSHSLRAVLSSDTWADYERGRISQGECYHRAAAQFNLDPIDIADALRHARDSLELNVEMFDLVRTLRAKSCGTLSVFALSNISIPDYEYLLTKPVDWAIFDRVFPSGLIGERKPDLQVYLHLIAATGIDPHTAVFVDDKLENVQAARSLGMHGIVFRDQAEVLQTLSNIFRTPGQRGREFLRRNSGQLESFTDTGLLCEENFAQLMILELTGDRNLVQLSDLSRTWNFFRRKPLYSESFPDDFDTTSLALTILPIDQCVVSSVMNEMLQYKNDAGIIQTYFDESRARVDHVVIVNVLTLFYSNGRGRELNESLHYVRSVLQNREYTDGSRYYKSPDLFLYFIGRLLAHSDDVYLHAQLRAHLFESLKERIGTEGDSLELSARILLCAQFGIRDDADMRALLSSQCEDDGWGVTWLYRFVKQGIMIGNRGVSTAFAVRAIDSLDTSLGATKLSTDESGSACVPPPRL</sequence>
<accession>A0A8H7TYY2</accession>
<dbReference type="EMBL" id="JADOXO010000285">
    <property type="protein sequence ID" value="KAF9807237.1"/>
    <property type="molecule type" value="Genomic_DNA"/>
</dbReference>
<dbReference type="NCBIfam" id="TIGR01509">
    <property type="entry name" value="HAD-SF-IA-v3"/>
    <property type="match status" value="1"/>
</dbReference>
<dbReference type="InterPro" id="IPR023214">
    <property type="entry name" value="HAD_sf"/>
</dbReference>
<evidence type="ECO:0000313" key="1">
    <source>
        <dbReference type="EMBL" id="KAF9807237.1"/>
    </source>
</evidence>
<evidence type="ECO:0000313" key="2">
    <source>
        <dbReference type="Proteomes" id="UP000639403"/>
    </source>
</evidence>
<dbReference type="Gene3D" id="3.40.50.1000">
    <property type="entry name" value="HAD superfamily/HAD-like"/>
    <property type="match status" value="1"/>
</dbReference>
<dbReference type="PANTHER" id="PTHR43611">
    <property type="entry name" value="ALPHA-D-GLUCOSE 1-PHOSPHATE PHOSPHATASE"/>
    <property type="match status" value="1"/>
</dbReference>
<dbReference type="Pfam" id="PF00702">
    <property type="entry name" value="Hydrolase"/>
    <property type="match status" value="1"/>
</dbReference>
<dbReference type="GO" id="GO:0016791">
    <property type="term" value="F:phosphatase activity"/>
    <property type="evidence" value="ECO:0007669"/>
    <property type="project" value="UniProtKB-ARBA"/>
</dbReference>
<dbReference type="InterPro" id="IPR006439">
    <property type="entry name" value="HAD-SF_hydro_IA"/>
</dbReference>
<evidence type="ECO:0008006" key="3">
    <source>
        <dbReference type="Google" id="ProtNLM"/>
    </source>
</evidence>
<name>A0A8H7TYY2_9APHY</name>
<proteinExistence type="predicted"/>
<dbReference type="Proteomes" id="UP000639403">
    <property type="component" value="Unassembled WGS sequence"/>
</dbReference>
<dbReference type="Gene3D" id="1.10.150.240">
    <property type="entry name" value="Putative phosphatase, domain 2"/>
    <property type="match status" value="1"/>
</dbReference>
<reference evidence="1" key="1">
    <citation type="submission" date="2020-11" db="EMBL/GenBank/DDBJ databases">
        <authorList>
            <person name="Koelle M."/>
            <person name="Horta M.A.C."/>
            <person name="Nowrousian M."/>
            <person name="Ohm R.A."/>
            <person name="Benz P."/>
            <person name="Pilgard A."/>
        </authorList>
    </citation>
    <scope>NUCLEOTIDE SEQUENCE</scope>
    <source>
        <strain evidence="1">FPRL280</strain>
    </source>
</reference>